<dbReference type="PATRIC" id="fig|36861.3.peg.836"/>
<protein>
    <recommendedName>
        <fullName evidence="6">STAS domain-containing protein</fullName>
    </recommendedName>
</protein>
<dbReference type="Pfam" id="PF01740">
    <property type="entry name" value="STAS"/>
    <property type="match status" value="1"/>
</dbReference>
<dbReference type="GO" id="GO:0016020">
    <property type="term" value="C:membrane"/>
    <property type="evidence" value="ECO:0007669"/>
    <property type="project" value="UniProtKB-SubCell"/>
</dbReference>
<dbReference type="SUPFAM" id="SSF52091">
    <property type="entry name" value="SpoIIaa-like"/>
    <property type="match status" value="1"/>
</dbReference>
<feature type="transmembrane region" description="Helical" evidence="5">
    <location>
        <begin position="319"/>
        <end position="336"/>
    </location>
</feature>
<dbReference type="Gene3D" id="3.30.750.24">
    <property type="entry name" value="STAS domain"/>
    <property type="match status" value="1"/>
</dbReference>
<dbReference type="GO" id="GO:0055085">
    <property type="term" value="P:transmembrane transport"/>
    <property type="evidence" value="ECO:0007669"/>
    <property type="project" value="InterPro"/>
</dbReference>
<feature type="transmembrane region" description="Helical" evidence="5">
    <location>
        <begin position="123"/>
        <end position="142"/>
    </location>
</feature>
<reference evidence="7 8" key="1">
    <citation type="journal article" date="2015" name="Appl. Environ. Microbiol.">
        <title>Aerobic and Anaerobic Thiosulfate Oxidation by a Cold-Adapted, Subglacial Chemoautotroph.</title>
        <authorList>
            <person name="Harrold Z.R."/>
            <person name="Skidmore M.L."/>
            <person name="Hamilton T.L."/>
            <person name="Desch L."/>
            <person name="Amada K."/>
            <person name="van Gelder W."/>
            <person name="Glover K."/>
            <person name="Roden E.E."/>
            <person name="Boyd E.S."/>
        </authorList>
    </citation>
    <scope>NUCLEOTIDE SEQUENCE [LARGE SCALE GENOMIC DNA]</scope>
    <source>
        <strain evidence="7 8">RG</strain>
    </source>
</reference>
<dbReference type="CDD" id="cd07042">
    <property type="entry name" value="STAS_SulP_like_sulfate_transporter"/>
    <property type="match status" value="1"/>
</dbReference>
<dbReference type="InterPro" id="IPR002645">
    <property type="entry name" value="STAS_dom"/>
</dbReference>
<feature type="transmembrane region" description="Helical" evidence="5">
    <location>
        <begin position="240"/>
        <end position="259"/>
    </location>
</feature>
<comment type="caution">
    <text evidence="7">The sequence shown here is derived from an EMBL/GenBank/DDBJ whole genome shotgun (WGS) entry which is preliminary data.</text>
</comment>
<feature type="transmembrane region" description="Helical" evidence="5">
    <location>
        <begin position="48"/>
        <end position="64"/>
    </location>
</feature>
<feature type="transmembrane region" description="Helical" evidence="5">
    <location>
        <begin position="174"/>
        <end position="191"/>
    </location>
</feature>
<feature type="domain" description="STAS" evidence="6">
    <location>
        <begin position="440"/>
        <end position="547"/>
    </location>
</feature>
<name>A0A106BQU1_THIDE</name>
<evidence type="ECO:0000256" key="1">
    <source>
        <dbReference type="ARBA" id="ARBA00004141"/>
    </source>
</evidence>
<dbReference type="PANTHER" id="PTHR11814">
    <property type="entry name" value="SULFATE TRANSPORTER"/>
    <property type="match status" value="1"/>
</dbReference>
<dbReference type="Proteomes" id="UP000064243">
    <property type="component" value="Unassembled WGS sequence"/>
</dbReference>
<comment type="subcellular location">
    <subcellularLocation>
        <location evidence="1">Membrane</location>
        <topology evidence="1">Multi-pass membrane protein</topology>
    </subcellularLocation>
</comment>
<feature type="transmembrane region" description="Helical" evidence="5">
    <location>
        <begin position="342"/>
        <end position="359"/>
    </location>
</feature>
<keyword evidence="8" id="KW-1185">Reference proteome</keyword>
<feature type="transmembrane region" description="Helical" evidence="5">
    <location>
        <begin position="379"/>
        <end position="407"/>
    </location>
</feature>
<gene>
    <name evidence="7" type="ORF">ABW22_06810</name>
</gene>
<evidence type="ECO:0000256" key="4">
    <source>
        <dbReference type="ARBA" id="ARBA00023136"/>
    </source>
</evidence>
<dbReference type="PROSITE" id="PS50801">
    <property type="entry name" value="STAS"/>
    <property type="match status" value="1"/>
</dbReference>
<dbReference type="RefSeq" id="WP_082708615.1">
    <property type="nucleotide sequence ID" value="NZ_LDUG01000019.1"/>
</dbReference>
<dbReference type="OrthoDB" id="9769739at2"/>
<dbReference type="EMBL" id="LDUG01000019">
    <property type="protein sequence ID" value="KVW96658.1"/>
    <property type="molecule type" value="Genomic_DNA"/>
</dbReference>
<evidence type="ECO:0000256" key="5">
    <source>
        <dbReference type="SAM" id="Phobius"/>
    </source>
</evidence>
<proteinExistence type="predicted"/>
<dbReference type="Pfam" id="PF00916">
    <property type="entry name" value="Sulfate_transp"/>
    <property type="match status" value="1"/>
</dbReference>
<keyword evidence="4 5" id="KW-0472">Membrane</keyword>
<dbReference type="InterPro" id="IPR011547">
    <property type="entry name" value="SLC26A/SulP_dom"/>
</dbReference>
<organism evidence="7 8">
    <name type="scientific">Thiobacillus denitrificans</name>
    <dbReference type="NCBI Taxonomy" id="36861"/>
    <lineage>
        <taxon>Bacteria</taxon>
        <taxon>Pseudomonadati</taxon>
        <taxon>Pseudomonadota</taxon>
        <taxon>Betaproteobacteria</taxon>
        <taxon>Nitrosomonadales</taxon>
        <taxon>Thiobacillaceae</taxon>
        <taxon>Thiobacillus</taxon>
    </lineage>
</organism>
<keyword evidence="2 5" id="KW-0812">Transmembrane</keyword>
<accession>A0A106BQU1</accession>
<evidence type="ECO:0000256" key="2">
    <source>
        <dbReference type="ARBA" id="ARBA00022692"/>
    </source>
</evidence>
<dbReference type="InterPro" id="IPR001902">
    <property type="entry name" value="SLC26A/SulP_fam"/>
</dbReference>
<evidence type="ECO:0000256" key="3">
    <source>
        <dbReference type="ARBA" id="ARBA00022989"/>
    </source>
</evidence>
<dbReference type="AlphaFoldDB" id="A0A106BQU1"/>
<sequence length="553" mass="57345">MPERTMLDRLRRWSPKTLKADLSAGLTTALVAIPDGIASAILAGLNPIHGLYALMIGTPIAAMLASSHFMVVANTGALAVATGSALGEFSGEAKVQALIVLVVLVGLIQLGLGLLRLGGLVRFVANAVLIGFMTGIAVRIIMSQLGELNGYHAEGGNAVMRTLDWIGHLHLSDPWTSAIGLGTLALIVLLNRTRAAQLAMAIALVVATLGVWLAGLDSVATLNDTALIPGGFPALVLPQWSLVVAVFPAAAALAIIGLVQGAGVSKTIPNPDGSYPDISRDFSAKGAANIASGLFQGMPVGGAMSETAVSMKAGARSRWAGIFSGGFIILAVLLLADGVGYLAMPAIAALLVMAGIEAIKPARINDVWHSGWEPRVILLATFIATLVLPVQQAVFMGVALSMLHYLYASSVDVRMVGMTPLSNGSFAEHPAPAQLQPGQIVVLAAYGSLHFAAAATLEKKLPDAAPGACVILRLRGVQRAGSTLVTVIEQYAHTLRRGGATLMLAEVSPQLYAQLVKTGTIEMCGIDRVFIEEADVFAATRRALQTAAPVPPI</sequence>
<evidence type="ECO:0000259" key="6">
    <source>
        <dbReference type="PROSITE" id="PS50801"/>
    </source>
</evidence>
<evidence type="ECO:0000313" key="8">
    <source>
        <dbReference type="Proteomes" id="UP000064243"/>
    </source>
</evidence>
<evidence type="ECO:0000313" key="7">
    <source>
        <dbReference type="EMBL" id="KVW96658.1"/>
    </source>
</evidence>
<feature type="transmembrane region" description="Helical" evidence="5">
    <location>
        <begin position="95"/>
        <end position="116"/>
    </location>
</feature>
<dbReference type="InterPro" id="IPR036513">
    <property type="entry name" value="STAS_dom_sf"/>
</dbReference>
<feature type="transmembrane region" description="Helical" evidence="5">
    <location>
        <begin position="198"/>
        <end position="220"/>
    </location>
</feature>
<keyword evidence="3 5" id="KW-1133">Transmembrane helix</keyword>